<dbReference type="OMA" id="CSKRDEN"/>
<evidence type="ECO:0000313" key="6">
    <source>
        <dbReference type="Ensembl" id="ENSCVAP00000025127.1"/>
    </source>
</evidence>
<protein>
    <submittedName>
        <fullName evidence="6">OTU deubiquitinase with linear linkage specificity a</fullName>
    </submittedName>
</protein>
<dbReference type="PANTHER" id="PTHR18829">
    <property type="entry name" value="PROTEIN YAE1 HOMOLOG"/>
    <property type="match status" value="1"/>
</dbReference>
<evidence type="ECO:0000313" key="7">
    <source>
        <dbReference type="Proteomes" id="UP000265020"/>
    </source>
</evidence>
<name>A0A3Q2DZ70_CYPVA</name>
<dbReference type="Pfam" id="PF09811">
    <property type="entry name" value="Yae1_N"/>
    <property type="match status" value="1"/>
</dbReference>
<dbReference type="GO" id="GO:0005737">
    <property type="term" value="C:cytoplasm"/>
    <property type="evidence" value="ECO:0007669"/>
    <property type="project" value="UniProtKB-SubCell"/>
</dbReference>
<dbReference type="InterPro" id="IPR038881">
    <property type="entry name" value="Yae1-like"/>
</dbReference>
<reference evidence="6" key="2">
    <citation type="submission" date="2025-09" db="UniProtKB">
        <authorList>
            <consortium name="Ensembl"/>
        </authorList>
    </citation>
    <scope>IDENTIFICATION</scope>
</reference>
<dbReference type="OrthoDB" id="20086at2759"/>
<keyword evidence="7" id="KW-1185">Reference proteome</keyword>
<feature type="domain" description="Essential protein Yae1 N-terminal" evidence="5">
    <location>
        <begin position="41"/>
        <end position="79"/>
    </location>
</feature>
<dbReference type="Proteomes" id="UP000265020">
    <property type="component" value="Unassembled WGS sequence"/>
</dbReference>
<dbReference type="GeneTree" id="ENSGT00390000011176"/>
<proteinExistence type="predicted"/>
<sequence length="220" mass="24178">MMSWLKSASFGGEDVFDENADELHLQSKEWTSNMKKRIKDGYVDGVSAGEEASLQVGFNQGFREGAAQTVAVGRLKGIVSAVWCWCQIQHPEKPVPAGVIDLLQLVTQHEEGIIDGIRKALENPPPSVSDVSESMEDLEVKQPGLGCGGTGCEDTDCCRSEQKMDLESSHHQHNLSSEPSGFPSRSHEGLDLLVRRCMDLVSELGLPQELIHHIEELRNS</sequence>
<dbReference type="CTD" id="406416"/>
<comment type="subcellular location">
    <subcellularLocation>
        <location evidence="2">Cytoplasm</location>
    </subcellularLocation>
    <subcellularLocation>
        <location evidence="1">Nucleus</location>
    </subcellularLocation>
</comment>
<dbReference type="GeneID" id="107085387"/>
<keyword evidence="3" id="KW-0963">Cytoplasm</keyword>
<evidence type="ECO:0000256" key="2">
    <source>
        <dbReference type="ARBA" id="ARBA00004496"/>
    </source>
</evidence>
<dbReference type="AlphaFoldDB" id="A0A3Q2DZ70"/>
<organism evidence="6 7">
    <name type="scientific">Cyprinodon variegatus</name>
    <name type="common">Sheepshead minnow</name>
    <dbReference type="NCBI Taxonomy" id="28743"/>
    <lineage>
        <taxon>Eukaryota</taxon>
        <taxon>Metazoa</taxon>
        <taxon>Chordata</taxon>
        <taxon>Craniata</taxon>
        <taxon>Vertebrata</taxon>
        <taxon>Euteleostomi</taxon>
        <taxon>Actinopterygii</taxon>
        <taxon>Neopterygii</taxon>
        <taxon>Teleostei</taxon>
        <taxon>Neoteleostei</taxon>
        <taxon>Acanthomorphata</taxon>
        <taxon>Ovalentaria</taxon>
        <taxon>Atherinomorphae</taxon>
        <taxon>Cyprinodontiformes</taxon>
        <taxon>Cyprinodontidae</taxon>
        <taxon>Cyprinodon</taxon>
    </lineage>
</organism>
<reference evidence="6" key="1">
    <citation type="submission" date="2025-08" db="UniProtKB">
        <authorList>
            <consortium name="Ensembl"/>
        </authorList>
    </citation>
    <scope>IDENTIFICATION</scope>
</reference>
<evidence type="ECO:0000256" key="1">
    <source>
        <dbReference type="ARBA" id="ARBA00004123"/>
    </source>
</evidence>
<dbReference type="GO" id="GO:0005634">
    <property type="term" value="C:nucleus"/>
    <property type="evidence" value="ECO:0007669"/>
    <property type="project" value="UniProtKB-SubCell"/>
</dbReference>
<accession>A0A3Q2DZ70</accession>
<dbReference type="RefSeq" id="XP_015231160.1">
    <property type="nucleotide sequence ID" value="XM_015375674.1"/>
</dbReference>
<evidence type="ECO:0000259" key="5">
    <source>
        <dbReference type="Pfam" id="PF09811"/>
    </source>
</evidence>
<dbReference type="PANTHER" id="PTHR18829:SF0">
    <property type="entry name" value="PROTEIN YAE1 HOMOLOG"/>
    <property type="match status" value="1"/>
</dbReference>
<keyword evidence="4" id="KW-0539">Nucleus</keyword>
<dbReference type="KEGG" id="cvg:107085387"/>
<dbReference type="InterPro" id="IPR019191">
    <property type="entry name" value="Essential_protein_Yae1_N"/>
</dbReference>
<evidence type="ECO:0000256" key="4">
    <source>
        <dbReference type="ARBA" id="ARBA00023242"/>
    </source>
</evidence>
<evidence type="ECO:0000256" key="3">
    <source>
        <dbReference type="ARBA" id="ARBA00022490"/>
    </source>
</evidence>
<dbReference type="Ensembl" id="ENSCVAT00000002421.1">
    <property type="protein sequence ID" value="ENSCVAP00000025127.1"/>
    <property type="gene ID" value="ENSCVAG00000009707.1"/>
</dbReference>
<dbReference type="STRING" id="28743.ENSCVAP00000025127"/>